<feature type="non-terminal residue" evidence="2">
    <location>
        <position position="439"/>
    </location>
</feature>
<evidence type="ECO:0000313" key="2">
    <source>
        <dbReference type="EMBL" id="KAL3313552.1"/>
    </source>
</evidence>
<gene>
    <name evidence="2" type="ORF">Ciccas_007844</name>
</gene>
<comment type="caution">
    <text evidence="2">The sequence shown here is derived from an EMBL/GenBank/DDBJ whole genome shotgun (WGS) entry which is preliminary data.</text>
</comment>
<name>A0ABD2Q2V8_9PLAT</name>
<proteinExistence type="predicted"/>
<keyword evidence="3" id="KW-1185">Reference proteome</keyword>
<reference evidence="2 3" key="1">
    <citation type="submission" date="2024-11" db="EMBL/GenBank/DDBJ databases">
        <title>Adaptive evolution of stress response genes in parasites aligns with host niche diversity.</title>
        <authorList>
            <person name="Hahn C."/>
            <person name="Resl P."/>
        </authorList>
    </citation>
    <scope>NUCLEOTIDE SEQUENCE [LARGE SCALE GENOMIC DNA]</scope>
    <source>
        <strain evidence="2">EGGRZ-B1_66</strain>
        <tissue evidence="2">Body</tissue>
    </source>
</reference>
<evidence type="ECO:0008006" key="4">
    <source>
        <dbReference type="Google" id="ProtNLM"/>
    </source>
</evidence>
<dbReference type="Proteomes" id="UP001626550">
    <property type="component" value="Unassembled WGS sequence"/>
</dbReference>
<organism evidence="2 3">
    <name type="scientific">Cichlidogyrus casuarinus</name>
    <dbReference type="NCBI Taxonomy" id="1844966"/>
    <lineage>
        <taxon>Eukaryota</taxon>
        <taxon>Metazoa</taxon>
        <taxon>Spiralia</taxon>
        <taxon>Lophotrochozoa</taxon>
        <taxon>Platyhelminthes</taxon>
        <taxon>Monogenea</taxon>
        <taxon>Monopisthocotylea</taxon>
        <taxon>Dactylogyridea</taxon>
        <taxon>Ancyrocephalidae</taxon>
        <taxon>Cichlidogyrus</taxon>
    </lineage>
</organism>
<feature type="coiled-coil region" evidence="1">
    <location>
        <begin position="406"/>
        <end position="433"/>
    </location>
</feature>
<accession>A0ABD2Q2V8</accession>
<dbReference type="AlphaFoldDB" id="A0ABD2Q2V8"/>
<keyword evidence="1" id="KW-0175">Coiled coil</keyword>
<protein>
    <recommendedName>
        <fullName evidence="4">PH domain-containing protein</fullName>
    </recommendedName>
</protein>
<dbReference type="EMBL" id="JBJKFK010001272">
    <property type="protein sequence ID" value="KAL3313552.1"/>
    <property type="molecule type" value="Genomic_DNA"/>
</dbReference>
<sequence length="439" mass="50302">MASNYLAKIWFAFRCLLDDEAEGISRAKGRILAYSVAQVFQVDISKQFDETFPESDCEKIKFSAFRSFICNHLLDNATDPSDSSKSPRINSTENINRLSQACWPICKKLLVPASDINNDRLYYNFWLLFIARAVTDGSEVRIPVFMDRDELLEILLDVADEVLITAGHKLLIRDSINLSILAAQKESDFKLMEIYESEHGKRISSESYTSGESISEPNLEHLIDFPRSVKVLQDFLHKYELSAEVLSVGMEKLASDTMKGVIKSGHLTKLKDLSSRSVSNGGAKSLFIELTSGVMNVHAEKLLELQISDGLAVEPFHACEKGKWVYRFRVLENKQALMLFEGPDEASVNSWIAALQQAFRLHRQGIEFPTIHECRKREENRLEQRTKEKNERDAWENLSNQFRELKETSENSLRVAQSEKDKLERTILQWTEEREPLLK</sequence>
<dbReference type="SUPFAM" id="SSF50729">
    <property type="entry name" value="PH domain-like"/>
    <property type="match status" value="1"/>
</dbReference>
<evidence type="ECO:0000313" key="3">
    <source>
        <dbReference type="Proteomes" id="UP001626550"/>
    </source>
</evidence>
<evidence type="ECO:0000256" key="1">
    <source>
        <dbReference type="SAM" id="Coils"/>
    </source>
</evidence>